<protein>
    <recommendedName>
        <fullName evidence="5">Amine oxidase domain-containing protein</fullName>
    </recommendedName>
</protein>
<evidence type="ECO:0000313" key="3">
    <source>
        <dbReference type="EMBL" id="KAK1922943.1"/>
    </source>
</evidence>
<dbReference type="InterPro" id="IPR050464">
    <property type="entry name" value="Zeta_carotene_desat/Oxidored"/>
</dbReference>
<feature type="compositionally biased region" description="Low complexity" evidence="1">
    <location>
        <begin position="422"/>
        <end position="445"/>
    </location>
</feature>
<dbReference type="AlphaFoldDB" id="A0AAD9CYI2"/>
<evidence type="ECO:0008006" key="5">
    <source>
        <dbReference type="Google" id="ProtNLM"/>
    </source>
</evidence>
<name>A0AAD9CYI2_PAPLA</name>
<keyword evidence="2" id="KW-0472">Membrane</keyword>
<evidence type="ECO:0000256" key="2">
    <source>
        <dbReference type="SAM" id="Phobius"/>
    </source>
</evidence>
<gene>
    <name evidence="3" type="ORF">DB88DRAFT_323363</name>
</gene>
<feature type="transmembrane region" description="Helical" evidence="2">
    <location>
        <begin position="202"/>
        <end position="220"/>
    </location>
</feature>
<sequence>MILDWLVPRKGRGLCPGNWKRVITQQFSSHVVKYPRIVAFYNASSHRVTACPMTKPRVLVVGSGLAGLTSAYLLRKEGCEVWLVEKSERLGFHSASVNIPVASESFGNSKSGTKKASSWVVDVPMRSFQGGYYPSLISLYRHLDLRLVPTHFTFSFSRSPLASPEVQQTYFIYNGANGLSIPSLPSSAWSSISAFSHGVAQFIYSTLCFILLLLLSFLSWHRLFPSLLGHQCTLTTLRNTLSPLRLDAFIDDILVPIFSSVGTMTTRDVLGAPLPALLDYVHATLGTDHYALGDGCSASTVADRLVRPIPAQGPGYLRLGACIVQLTHDRGDVIATLQDGEEIAVDKVVLATQASSAKALLQMLRPSLSGNEERRVESVVNALEGVEYRETIVVTHRDRSILPSPRDTRNINFILPEPADESSVPTPALSSSTSSPYSSVTGTPVDSETLPPLAPYFATTRDKVYTMATHVVDPPRSLRNEAQVLQTTNPVMPIDRSCILGTARLERALPIRDPALFDRLHPRSKSAVVYLAGSYAYPGIPLLEGCVGSAKRAAEAVLGERLDDLGGVDWSVGQGGVLGRLWRWRSRKAVI</sequence>
<dbReference type="Gene3D" id="3.50.50.60">
    <property type="entry name" value="FAD/NAD(P)-binding domain"/>
    <property type="match status" value="1"/>
</dbReference>
<dbReference type="PANTHER" id="PTHR42923">
    <property type="entry name" value="PROTOPORPHYRINOGEN OXIDASE"/>
    <property type="match status" value="1"/>
</dbReference>
<accession>A0AAD9CYI2</accession>
<dbReference type="PANTHER" id="PTHR42923:SF17">
    <property type="entry name" value="AMINE OXIDASE DOMAIN-CONTAINING PROTEIN"/>
    <property type="match status" value="1"/>
</dbReference>
<organism evidence="3 4">
    <name type="scientific">Papiliotrema laurentii</name>
    <name type="common">Cryptococcus laurentii</name>
    <dbReference type="NCBI Taxonomy" id="5418"/>
    <lineage>
        <taxon>Eukaryota</taxon>
        <taxon>Fungi</taxon>
        <taxon>Dikarya</taxon>
        <taxon>Basidiomycota</taxon>
        <taxon>Agaricomycotina</taxon>
        <taxon>Tremellomycetes</taxon>
        <taxon>Tremellales</taxon>
        <taxon>Rhynchogastremaceae</taxon>
        <taxon>Papiliotrema</taxon>
    </lineage>
</organism>
<evidence type="ECO:0000313" key="4">
    <source>
        <dbReference type="Proteomes" id="UP001182556"/>
    </source>
</evidence>
<reference evidence="3" key="1">
    <citation type="submission" date="2023-02" db="EMBL/GenBank/DDBJ databases">
        <title>Identification and recombinant expression of a fungal hydrolase from Papiliotrema laurentii that hydrolyzes apple cutin and clears colloidal polyester polyurethane.</title>
        <authorList>
            <consortium name="DOE Joint Genome Institute"/>
            <person name="Roman V.A."/>
            <person name="Bojanowski C."/>
            <person name="Crable B.R."/>
            <person name="Wagner D.N."/>
            <person name="Hung C.S."/>
            <person name="Nadeau L.J."/>
            <person name="Schratz L."/>
            <person name="Haridas S."/>
            <person name="Pangilinan J."/>
            <person name="Lipzen A."/>
            <person name="Na H."/>
            <person name="Yan M."/>
            <person name="Ng V."/>
            <person name="Grigoriev I.V."/>
            <person name="Spatafora J.W."/>
            <person name="Barlow D."/>
            <person name="Biffinger J."/>
            <person name="Kelley-Loughnane N."/>
            <person name="Varaljay V.A."/>
            <person name="Crookes-Goodson W.J."/>
        </authorList>
    </citation>
    <scope>NUCLEOTIDE SEQUENCE</scope>
    <source>
        <strain evidence="3">5307AH</strain>
    </source>
</reference>
<keyword evidence="2" id="KW-1133">Transmembrane helix</keyword>
<feature type="region of interest" description="Disordered" evidence="1">
    <location>
        <begin position="416"/>
        <end position="445"/>
    </location>
</feature>
<dbReference type="SUPFAM" id="SSF51905">
    <property type="entry name" value="FAD/NAD(P)-binding domain"/>
    <property type="match status" value="1"/>
</dbReference>
<dbReference type="GO" id="GO:0016491">
    <property type="term" value="F:oxidoreductase activity"/>
    <property type="evidence" value="ECO:0007669"/>
    <property type="project" value="TreeGrafter"/>
</dbReference>
<keyword evidence="2" id="KW-0812">Transmembrane</keyword>
<dbReference type="Proteomes" id="UP001182556">
    <property type="component" value="Unassembled WGS sequence"/>
</dbReference>
<dbReference type="EMBL" id="JAODAN010000007">
    <property type="protein sequence ID" value="KAK1922943.1"/>
    <property type="molecule type" value="Genomic_DNA"/>
</dbReference>
<comment type="caution">
    <text evidence="3">The sequence shown here is derived from an EMBL/GenBank/DDBJ whole genome shotgun (WGS) entry which is preliminary data.</text>
</comment>
<evidence type="ECO:0000256" key="1">
    <source>
        <dbReference type="SAM" id="MobiDB-lite"/>
    </source>
</evidence>
<proteinExistence type="predicted"/>
<keyword evidence="4" id="KW-1185">Reference proteome</keyword>
<dbReference type="InterPro" id="IPR036188">
    <property type="entry name" value="FAD/NAD-bd_sf"/>
</dbReference>
<dbReference type="Pfam" id="PF13450">
    <property type="entry name" value="NAD_binding_8"/>
    <property type="match status" value="1"/>
</dbReference>